<dbReference type="PROSITE" id="PS50977">
    <property type="entry name" value="HTH_TETR_2"/>
    <property type="match status" value="1"/>
</dbReference>
<dbReference type="GO" id="GO:0003700">
    <property type="term" value="F:DNA-binding transcription factor activity"/>
    <property type="evidence" value="ECO:0007669"/>
    <property type="project" value="TreeGrafter"/>
</dbReference>
<dbReference type="AlphaFoldDB" id="A0A6L6WU93"/>
<feature type="domain" description="HTH tetR-type" evidence="6">
    <location>
        <begin position="29"/>
        <end position="89"/>
    </location>
</feature>
<evidence type="ECO:0000256" key="4">
    <source>
        <dbReference type="PROSITE-ProRule" id="PRU00335"/>
    </source>
</evidence>
<sequence length="251" mass="25914">MAGSFGSSGSSDDAHGSGKASSPRSRYRDQVRAEIKAAALEQIRAGGAPALSLNAVAKGLGLTGPALYKYFRGRDDLLTELICDGYDDAAAAMRAAADRAAGAPPRQRLHALATAFRAWATGAPHVYQLLAGTPSPGYQAPPETADRARAVLGPLLGVLGQGDCRGAALDLRAEMRCWLNGSPPVQQWVEGWAPDADAATALAGTVTAWARLHGVVGLEVQGLFGGMGHRPGTLLHAEMENLADALGLPAD</sequence>
<reference evidence="7 8" key="1">
    <citation type="submission" date="2019-11" db="EMBL/GenBank/DDBJ databases">
        <title>Streptomyces typhae sp. nov., a novel endophytic actinomycete isolated from the root of cattail pollen (Typha angustifolia L.).</title>
        <authorList>
            <person name="Peng C."/>
        </authorList>
    </citation>
    <scope>NUCLEOTIDE SEQUENCE [LARGE SCALE GENOMIC DNA]</scope>
    <source>
        <strain evidence="8">p1417</strain>
    </source>
</reference>
<dbReference type="InterPro" id="IPR036271">
    <property type="entry name" value="Tet_transcr_reg_TetR-rel_C_sf"/>
</dbReference>
<dbReference type="Pfam" id="PF00440">
    <property type="entry name" value="TetR_N"/>
    <property type="match status" value="1"/>
</dbReference>
<evidence type="ECO:0000259" key="6">
    <source>
        <dbReference type="PROSITE" id="PS50977"/>
    </source>
</evidence>
<dbReference type="InterPro" id="IPR009057">
    <property type="entry name" value="Homeodomain-like_sf"/>
</dbReference>
<keyword evidence="3" id="KW-0804">Transcription</keyword>
<evidence type="ECO:0000313" key="7">
    <source>
        <dbReference type="EMBL" id="MVO85078.1"/>
    </source>
</evidence>
<dbReference type="GO" id="GO:0000976">
    <property type="term" value="F:transcription cis-regulatory region binding"/>
    <property type="evidence" value="ECO:0007669"/>
    <property type="project" value="TreeGrafter"/>
</dbReference>
<dbReference type="Pfam" id="PF13305">
    <property type="entry name" value="TetR_C_33"/>
    <property type="match status" value="1"/>
</dbReference>
<proteinExistence type="predicted"/>
<comment type="caution">
    <text evidence="7">The sequence shown here is derived from an EMBL/GenBank/DDBJ whole genome shotgun (WGS) entry which is preliminary data.</text>
</comment>
<keyword evidence="8" id="KW-1185">Reference proteome</keyword>
<evidence type="ECO:0000256" key="1">
    <source>
        <dbReference type="ARBA" id="ARBA00023015"/>
    </source>
</evidence>
<accession>A0A6L6WU93</accession>
<dbReference type="RefSeq" id="WP_157165148.1">
    <property type="nucleotide sequence ID" value="NZ_WPNZ01000004.1"/>
</dbReference>
<evidence type="ECO:0000256" key="5">
    <source>
        <dbReference type="SAM" id="MobiDB-lite"/>
    </source>
</evidence>
<dbReference type="InterPro" id="IPR001647">
    <property type="entry name" value="HTH_TetR"/>
</dbReference>
<dbReference type="Gene3D" id="1.10.357.10">
    <property type="entry name" value="Tetracycline Repressor, domain 2"/>
    <property type="match status" value="1"/>
</dbReference>
<name>A0A6L6WU93_9ACTN</name>
<evidence type="ECO:0000313" key="8">
    <source>
        <dbReference type="Proteomes" id="UP000483802"/>
    </source>
</evidence>
<protein>
    <submittedName>
        <fullName evidence="7">TetR family transcriptional regulator</fullName>
    </submittedName>
</protein>
<organism evidence="7 8">
    <name type="scientific">Streptomyces typhae</name>
    <dbReference type="NCBI Taxonomy" id="2681492"/>
    <lineage>
        <taxon>Bacteria</taxon>
        <taxon>Bacillati</taxon>
        <taxon>Actinomycetota</taxon>
        <taxon>Actinomycetes</taxon>
        <taxon>Kitasatosporales</taxon>
        <taxon>Streptomycetaceae</taxon>
        <taxon>Streptomyces</taxon>
    </lineage>
</organism>
<dbReference type="SUPFAM" id="SSF48498">
    <property type="entry name" value="Tetracyclin repressor-like, C-terminal domain"/>
    <property type="match status" value="1"/>
</dbReference>
<dbReference type="EMBL" id="WPNZ01000004">
    <property type="protein sequence ID" value="MVO85078.1"/>
    <property type="molecule type" value="Genomic_DNA"/>
</dbReference>
<dbReference type="InterPro" id="IPR025996">
    <property type="entry name" value="MT1864/Rv1816-like_C"/>
</dbReference>
<feature type="region of interest" description="Disordered" evidence="5">
    <location>
        <begin position="1"/>
        <end position="28"/>
    </location>
</feature>
<keyword evidence="1" id="KW-0805">Transcription regulation</keyword>
<dbReference type="InterPro" id="IPR050109">
    <property type="entry name" value="HTH-type_TetR-like_transc_reg"/>
</dbReference>
<keyword evidence="2 4" id="KW-0238">DNA-binding</keyword>
<dbReference type="Proteomes" id="UP000483802">
    <property type="component" value="Unassembled WGS sequence"/>
</dbReference>
<feature type="DNA-binding region" description="H-T-H motif" evidence="4">
    <location>
        <begin position="52"/>
        <end position="71"/>
    </location>
</feature>
<evidence type="ECO:0000256" key="2">
    <source>
        <dbReference type="ARBA" id="ARBA00023125"/>
    </source>
</evidence>
<feature type="compositionally biased region" description="Low complexity" evidence="5">
    <location>
        <begin position="1"/>
        <end position="22"/>
    </location>
</feature>
<dbReference type="PANTHER" id="PTHR30055:SF243">
    <property type="entry name" value="HTH-TYPE TRANSCRIPTIONAL REGULATOR RV1816"/>
    <property type="match status" value="1"/>
</dbReference>
<gene>
    <name evidence="7" type="ORF">GPA10_09985</name>
</gene>
<dbReference type="PANTHER" id="PTHR30055">
    <property type="entry name" value="HTH-TYPE TRANSCRIPTIONAL REGULATOR RUTR"/>
    <property type="match status" value="1"/>
</dbReference>
<evidence type="ECO:0000256" key="3">
    <source>
        <dbReference type="ARBA" id="ARBA00023163"/>
    </source>
</evidence>
<dbReference type="SUPFAM" id="SSF46689">
    <property type="entry name" value="Homeodomain-like"/>
    <property type="match status" value="1"/>
</dbReference>